<keyword evidence="2" id="KW-0732">Signal</keyword>
<evidence type="ECO:0000256" key="1">
    <source>
        <dbReference type="SAM" id="MobiDB-lite"/>
    </source>
</evidence>
<evidence type="ECO:0000256" key="2">
    <source>
        <dbReference type="SAM" id="SignalP"/>
    </source>
</evidence>
<dbReference type="Proteomes" id="UP000233551">
    <property type="component" value="Unassembled WGS sequence"/>
</dbReference>
<feature type="chain" id="PRO_5014147245" description="Secreted protein" evidence="2">
    <location>
        <begin position="17"/>
        <end position="263"/>
    </location>
</feature>
<evidence type="ECO:0000313" key="3">
    <source>
        <dbReference type="EMBL" id="PKI65237.1"/>
    </source>
</evidence>
<sequence length="263" mass="28874">MAQFYLSLVLLSFCYGRPHRGRTSQPKGNELSFCCDCPPRDFRSCIYFAPAFALAALKGVFDLASSILLSLEFARANGSKDSTSECVVFCLCRGVVSAASSFCWGLLLLLDWRCRCFGELQPGRPQCTSLLEVVWARTSTGDVLVYVACRGCASVSFNRGCPNACAAVLGKARAARSHKDSWWRQRRAGETHSLVGDARGDKERCASDNTVTLSVRKKLVLVSFAWKGGSTLGPRFTLPWGKGEGRRWPARESGHDSPVVRDE</sequence>
<comment type="caution">
    <text evidence="3">The sequence shown here is derived from an EMBL/GenBank/DDBJ whole genome shotgun (WGS) entry which is preliminary data.</text>
</comment>
<feature type="region of interest" description="Disordered" evidence="1">
    <location>
        <begin position="243"/>
        <end position="263"/>
    </location>
</feature>
<gene>
    <name evidence="3" type="ORF">CRG98_014386</name>
</gene>
<reference evidence="3 4" key="1">
    <citation type="submission" date="2017-11" db="EMBL/GenBank/DDBJ databases">
        <title>De-novo sequencing of pomegranate (Punica granatum L.) genome.</title>
        <authorList>
            <person name="Akparov Z."/>
            <person name="Amiraslanov A."/>
            <person name="Hajiyeva S."/>
            <person name="Abbasov M."/>
            <person name="Kaur K."/>
            <person name="Hamwieh A."/>
            <person name="Solovyev V."/>
            <person name="Salamov A."/>
            <person name="Braich B."/>
            <person name="Kosarev P."/>
            <person name="Mahmoud A."/>
            <person name="Hajiyev E."/>
            <person name="Babayeva S."/>
            <person name="Izzatullayeva V."/>
            <person name="Mammadov A."/>
            <person name="Mammadov A."/>
            <person name="Sharifova S."/>
            <person name="Ojaghi J."/>
            <person name="Eynullazada K."/>
            <person name="Bayramov B."/>
            <person name="Abdulazimova A."/>
            <person name="Shahmuradov I."/>
        </authorList>
    </citation>
    <scope>NUCLEOTIDE SEQUENCE [LARGE SCALE GENOMIC DNA]</scope>
    <source>
        <strain evidence="4">cv. AG2017</strain>
        <tissue evidence="3">Leaf</tissue>
    </source>
</reference>
<organism evidence="3 4">
    <name type="scientific">Punica granatum</name>
    <name type="common">Pomegranate</name>
    <dbReference type="NCBI Taxonomy" id="22663"/>
    <lineage>
        <taxon>Eukaryota</taxon>
        <taxon>Viridiplantae</taxon>
        <taxon>Streptophyta</taxon>
        <taxon>Embryophyta</taxon>
        <taxon>Tracheophyta</taxon>
        <taxon>Spermatophyta</taxon>
        <taxon>Magnoliopsida</taxon>
        <taxon>eudicotyledons</taxon>
        <taxon>Gunneridae</taxon>
        <taxon>Pentapetalae</taxon>
        <taxon>rosids</taxon>
        <taxon>malvids</taxon>
        <taxon>Myrtales</taxon>
        <taxon>Lythraceae</taxon>
        <taxon>Punica</taxon>
    </lineage>
</organism>
<feature type="signal peptide" evidence="2">
    <location>
        <begin position="1"/>
        <end position="16"/>
    </location>
</feature>
<protein>
    <recommendedName>
        <fullName evidence="5">Secreted protein</fullName>
    </recommendedName>
</protein>
<accession>A0A2I0K9L3</accession>
<dbReference type="AlphaFoldDB" id="A0A2I0K9L3"/>
<evidence type="ECO:0000313" key="4">
    <source>
        <dbReference type="Proteomes" id="UP000233551"/>
    </source>
</evidence>
<dbReference type="EMBL" id="PGOL01000763">
    <property type="protein sequence ID" value="PKI65237.1"/>
    <property type="molecule type" value="Genomic_DNA"/>
</dbReference>
<keyword evidence="4" id="KW-1185">Reference proteome</keyword>
<evidence type="ECO:0008006" key="5">
    <source>
        <dbReference type="Google" id="ProtNLM"/>
    </source>
</evidence>
<proteinExistence type="predicted"/>
<name>A0A2I0K9L3_PUNGR</name>